<comment type="caution">
    <text evidence="1">The sequence shown here is derived from an EMBL/GenBank/DDBJ whole genome shotgun (WGS) entry which is preliminary data.</text>
</comment>
<protein>
    <submittedName>
        <fullName evidence="1">Uncharacterized protein</fullName>
    </submittedName>
</protein>
<dbReference type="AlphaFoldDB" id="A0AAW2XS92"/>
<sequence length="103" mass="11792">MKRMMEVRQEVRSEVPLLEHGIPFNVDIIAEELIAHFRLPSHLPAYNGSTNPAKHIHEFENAALLHRYNDGIKYRVFLTTRRGRTLQQGELGGGAESRSFLPL</sequence>
<organism evidence="1">
    <name type="scientific">Sesamum latifolium</name>
    <dbReference type="NCBI Taxonomy" id="2727402"/>
    <lineage>
        <taxon>Eukaryota</taxon>
        <taxon>Viridiplantae</taxon>
        <taxon>Streptophyta</taxon>
        <taxon>Embryophyta</taxon>
        <taxon>Tracheophyta</taxon>
        <taxon>Spermatophyta</taxon>
        <taxon>Magnoliopsida</taxon>
        <taxon>eudicotyledons</taxon>
        <taxon>Gunneridae</taxon>
        <taxon>Pentapetalae</taxon>
        <taxon>asterids</taxon>
        <taxon>lamiids</taxon>
        <taxon>Lamiales</taxon>
        <taxon>Pedaliaceae</taxon>
        <taxon>Sesamum</taxon>
    </lineage>
</organism>
<gene>
    <name evidence="1" type="ORF">Slati_1019600</name>
</gene>
<reference evidence="1" key="1">
    <citation type="submission" date="2020-06" db="EMBL/GenBank/DDBJ databases">
        <authorList>
            <person name="Li T."/>
            <person name="Hu X."/>
            <person name="Zhang T."/>
            <person name="Song X."/>
            <person name="Zhang H."/>
            <person name="Dai N."/>
            <person name="Sheng W."/>
            <person name="Hou X."/>
            <person name="Wei L."/>
        </authorList>
    </citation>
    <scope>NUCLEOTIDE SEQUENCE</scope>
    <source>
        <strain evidence="1">KEN1</strain>
        <tissue evidence="1">Leaf</tissue>
    </source>
</reference>
<accession>A0AAW2XS92</accession>
<proteinExistence type="predicted"/>
<reference evidence="1" key="2">
    <citation type="journal article" date="2024" name="Plant">
        <title>Genomic evolution and insights into agronomic trait innovations of Sesamum species.</title>
        <authorList>
            <person name="Miao H."/>
            <person name="Wang L."/>
            <person name="Qu L."/>
            <person name="Liu H."/>
            <person name="Sun Y."/>
            <person name="Le M."/>
            <person name="Wang Q."/>
            <person name="Wei S."/>
            <person name="Zheng Y."/>
            <person name="Lin W."/>
            <person name="Duan Y."/>
            <person name="Cao H."/>
            <person name="Xiong S."/>
            <person name="Wang X."/>
            <person name="Wei L."/>
            <person name="Li C."/>
            <person name="Ma Q."/>
            <person name="Ju M."/>
            <person name="Zhao R."/>
            <person name="Li G."/>
            <person name="Mu C."/>
            <person name="Tian Q."/>
            <person name="Mei H."/>
            <person name="Zhang T."/>
            <person name="Gao T."/>
            <person name="Zhang H."/>
        </authorList>
    </citation>
    <scope>NUCLEOTIDE SEQUENCE</scope>
    <source>
        <strain evidence="1">KEN1</strain>
    </source>
</reference>
<name>A0AAW2XS92_9LAMI</name>
<dbReference type="EMBL" id="JACGWN010000003">
    <property type="protein sequence ID" value="KAL0456804.1"/>
    <property type="molecule type" value="Genomic_DNA"/>
</dbReference>
<evidence type="ECO:0000313" key="1">
    <source>
        <dbReference type="EMBL" id="KAL0456804.1"/>
    </source>
</evidence>